<keyword evidence="6" id="KW-0479">Metal-binding</keyword>
<dbReference type="AlphaFoldDB" id="A0A914CE10"/>
<dbReference type="GO" id="GO:0004181">
    <property type="term" value="F:metallocarboxypeptidase activity"/>
    <property type="evidence" value="ECO:0007669"/>
    <property type="project" value="InterPro"/>
</dbReference>
<evidence type="ECO:0000256" key="3">
    <source>
        <dbReference type="ARBA" id="ARBA00005988"/>
    </source>
</evidence>
<accession>A0A914CE10</accession>
<keyword evidence="10" id="KW-0843">Virulence</keyword>
<keyword evidence="8" id="KW-0378">Hydrolase</keyword>
<dbReference type="SUPFAM" id="SSF53187">
    <property type="entry name" value="Zn-dependent exopeptidases"/>
    <property type="match status" value="1"/>
</dbReference>
<organism evidence="16 17">
    <name type="scientific">Acrobeloides nanus</name>
    <dbReference type="NCBI Taxonomy" id="290746"/>
    <lineage>
        <taxon>Eukaryota</taxon>
        <taxon>Metazoa</taxon>
        <taxon>Ecdysozoa</taxon>
        <taxon>Nematoda</taxon>
        <taxon>Chromadorea</taxon>
        <taxon>Rhabditida</taxon>
        <taxon>Tylenchina</taxon>
        <taxon>Cephalobomorpha</taxon>
        <taxon>Cephaloboidea</taxon>
        <taxon>Cephalobidae</taxon>
        <taxon>Acrobeloides</taxon>
    </lineage>
</organism>
<dbReference type="Proteomes" id="UP000887540">
    <property type="component" value="Unplaced"/>
</dbReference>
<proteinExistence type="inferred from homology"/>
<comment type="similarity">
    <text evidence="3 14">Belongs to the peptidase M14 family.</text>
</comment>
<dbReference type="PANTHER" id="PTHR11705:SF143">
    <property type="entry name" value="SLL0236 PROTEIN"/>
    <property type="match status" value="1"/>
</dbReference>
<protein>
    <submittedName>
        <fullName evidence="17">Peptidase M14 carboxypeptidase A domain-containing protein</fullName>
    </submittedName>
</protein>
<comment type="cofactor">
    <cofactor evidence="1">
        <name>Zn(2+)</name>
        <dbReference type="ChEBI" id="CHEBI:29105"/>
    </cofactor>
</comment>
<dbReference type="SMART" id="SM00631">
    <property type="entry name" value="Zn_pept"/>
    <property type="match status" value="1"/>
</dbReference>
<evidence type="ECO:0000256" key="6">
    <source>
        <dbReference type="ARBA" id="ARBA00022723"/>
    </source>
</evidence>
<keyword evidence="4" id="KW-0121">Carboxypeptidase</keyword>
<reference evidence="17" key="1">
    <citation type="submission" date="2022-11" db="UniProtKB">
        <authorList>
            <consortium name="WormBaseParasite"/>
        </authorList>
    </citation>
    <scope>IDENTIFICATION</scope>
</reference>
<dbReference type="PRINTS" id="PR00765">
    <property type="entry name" value="CRBOXYPTASEA"/>
</dbReference>
<evidence type="ECO:0000256" key="12">
    <source>
        <dbReference type="ARBA" id="ARBA00023145"/>
    </source>
</evidence>
<sequence length="389" mass="43842">MGTLQIQPKTVENLDFWKEPDRQSKSADLRISAKHLPMLRNQGMDFQVMINDIDQLIQQEEQDLSSREIFTSNFVPNNLTLNEYHNLDEIYAYINSVASLNSNISKLIQIGTTFEKRQILGLRVRPSGDWSKKLPSIVVHGLIHSREWITGAAVLDLIDKIVVKKTFQQTMSKLEFYFIPVLNPDGYVYTWNTDRLWRKTRSGPTGNFQCFGTDANRNFGFKWQGPFSSSNPCAEDFRGIAPFSEIEIRSLAKFLHSISSSLRGYFDLHAYGKHFVYPFAYTRLVEAPEAEKMSKLARLAVSRINNLPSGQSAPFSVGSVARSIYNANGATIDYVKAVLNVTYTYALELGPSQHAGVNGFLLPQSRISEALLESSTGLFTVFEAIARGE</sequence>
<evidence type="ECO:0000256" key="11">
    <source>
        <dbReference type="ARBA" id="ARBA00023049"/>
    </source>
</evidence>
<dbReference type="FunFam" id="3.40.630.10:FF:000084">
    <property type="entry name" value="Carboxypeptidase B2"/>
    <property type="match status" value="1"/>
</dbReference>
<evidence type="ECO:0000256" key="9">
    <source>
        <dbReference type="ARBA" id="ARBA00022833"/>
    </source>
</evidence>
<evidence type="ECO:0000313" key="17">
    <source>
        <dbReference type="WBParaSite" id="ACRNAN_Path_924.g3556.t1"/>
    </source>
</evidence>
<evidence type="ECO:0000256" key="14">
    <source>
        <dbReference type="PROSITE-ProRule" id="PRU01379"/>
    </source>
</evidence>
<keyword evidence="12" id="KW-0865">Zymogen</keyword>
<evidence type="ECO:0000256" key="2">
    <source>
        <dbReference type="ARBA" id="ARBA00003091"/>
    </source>
</evidence>
<evidence type="ECO:0000256" key="7">
    <source>
        <dbReference type="ARBA" id="ARBA00022729"/>
    </source>
</evidence>
<feature type="domain" description="Peptidase M14" evidence="15">
    <location>
        <begin position="83"/>
        <end position="385"/>
    </location>
</feature>
<evidence type="ECO:0000259" key="15">
    <source>
        <dbReference type="PROSITE" id="PS52035"/>
    </source>
</evidence>
<keyword evidence="16" id="KW-1185">Reference proteome</keyword>
<dbReference type="SUPFAM" id="SSF54897">
    <property type="entry name" value="Protease propeptides/inhibitors"/>
    <property type="match status" value="1"/>
</dbReference>
<dbReference type="InterPro" id="IPR000834">
    <property type="entry name" value="Peptidase_M14"/>
</dbReference>
<evidence type="ECO:0000256" key="5">
    <source>
        <dbReference type="ARBA" id="ARBA00022670"/>
    </source>
</evidence>
<dbReference type="Pfam" id="PF00246">
    <property type="entry name" value="Peptidase_M14"/>
    <property type="match status" value="1"/>
</dbReference>
<evidence type="ECO:0000256" key="8">
    <source>
        <dbReference type="ARBA" id="ARBA00022801"/>
    </source>
</evidence>
<name>A0A914CE10_9BILA</name>
<evidence type="ECO:0000256" key="13">
    <source>
        <dbReference type="ARBA" id="ARBA00023157"/>
    </source>
</evidence>
<dbReference type="InterPro" id="IPR003146">
    <property type="entry name" value="M14A_act_pep"/>
</dbReference>
<keyword evidence="13" id="KW-1015">Disulfide bond</keyword>
<dbReference type="GO" id="GO:0005615">
    <property type="term" value="C:extracellular space"/>
    <property type="evidence" value="ECO:0007669"/>
    <property type="project" value="TreeGrafter"/>
</dbReference>
<evidence type="ECO:0000256" key="4">
    <source>
        <dbReference type="ARBA" id="ARBA00022645"/>
    </source>
</evidence>
<dbReference type="PANTHER" id="PTHR11705">
    <property type="entry name" value="PROTEASE FAMILY M14 CARBOXYPEPTIDASE A,B"/>
    <property type="match status" value="1"/>
</dbReference>
<dbReference type="GO" id="GO:0006508">
    <property type="term" value="P:proteolysis"/>
    <property type="evidence" value="ECO:0007669"/>
    <property type="project" value="UniProtKB-KW"/>
</dbReference>
<dbReference type="Gene3D" id="3.40.630.10">
    <property type="entry name" value="Zn peptidases"/>
    <property type="match status" value="1"/>
</dbReference>
<dbReference type="GO" id="GO:0008270">
    <property type="term" value="F:zinc ion binding"/>
    <property type="evidence" value="ECO:0007669"/>
    <property type="project" value="InterPro"/>
</dbReference>
<dbReference type="InterPro" id="IPR036990">
    <property type="entry name" value="M14A-like_propep"/>
</dbReference>
<keyword evidence="7" id="KW-0732">Signal</keyword>
<evidence type="ECO:0000256" key="10">
    <source>
        <dbReference type="ARBA" id="ARBA00023026"/>
    </source>
</evidence>
<dbReference type="Gene3D" id="3.30.70.340">
    <property type="entry name" value="Metallocarboxypeptidase-like"/>
    <property type="match status" value="1"/>
</dbReference>
<dbReference type="Pfam" id="PF02244">
    <property type="entry name" value="Propep_M14"/>
    <property type="match status" value="1"/>
</dbReference>
<comment type="function">
    <text evidence="2">Extracellular metalloprotease that contributes to pathogenicity.</text>
</comment>
<dbReference type="WBParaSite" id="ACRNAN_Path_924.g3556.t1">
    <property type="protein sequence ID" value="ACRNAN_Path_924.g3556.t1"/>
    <property type="gene ID" value="ACRNAN_Path_924.g3556"/>
</dbReference>
<keyword evidence="5" id="KW-0645">Protease</keyword>
<evidence type="ECO:0000313" key="16">
    <source>
        <dbReference type="Proteomes" id="UP000887540"/>
    </source>
</evidence>
<dbReference type="CDD" id="cd03860">
    <property type="entry name" value="M14_CP_A-B_like"/>
    <property type="match status" value="1"/>
</dbReference>
<feature type="active site" description="Proton donor/acceptor" evidence="14">
    <location>
        <position position="348"/>
    </location>
</feature>
<dbReference type="PROSITE" id="PS52035">
    <property type="entry name" value="PEPTIDASE_M14"/>
    <property type="match status" value="1"/>
</dbReference>
<dbReference type="PROSITE" id="PS00132">
    <property type="entry name" value="CARBOXYPEPT_ZN_1"/>
    <property type="match status" value="1"/>
</dbReference>
<evidence type="ECO:0000256" key="1">
    <source>
        <dbReference type="ARBA" id="ARBA00001947"/>
    </source>
</evidence>
<keyword evidence="9" id="KW-0862">Zinc</keyword>
<dbReference type="InterPro" id="IPR057246">
    <property type="entry name" value="CARBOXYPEPT_ZN_1"/>
</dbReference>
<keyword evidence="11" id="KW-0482">Metalloprotease</keyword>